<organism evidence="2 3">
    <name type="scientific">Diaphorina citri</name>
    <name type="common">Asian citrus psyllid</name>
    <dbReference type="NCBI Taxonomy" id="121845"/>
    <lineage>
        <taxon>Eukaryota</taxon>
        <taxon>Metazoa</taxon>
        <taxon>Ecdysozoa</taxon>
        <taxon>Arthropoda</taxon>
        <taxon>Hexapoda</taxon>
        <taxon>Insecta</taxon>
        <taxon>Pterygota</taxon>
        <taxon>Neoptera</taxon>
        <taxon>Paraneoptera</taxon>
        <taxon>Hemiptera</taxon>
        <taxon>Sternorrhyncha</taxon>
        <taxon>Psylloidea</taxon>
        <taxon>Psyllidae</taxon>
        <taxon>Diaphorininae</taxon>
        <taxon>Diaphorina</taxon>
    </lineage>
</organism>
<proteinExistence type="predicted"/>
<dbReference type="RefSeq" id="XP_008476580.1">
    <property type="nucleotide sequence ID" value="XM_008478358.2"/>
</dbReference>
<dbReference type="PaxDb" id="121845-A0A1S3D8D7"/>
<reference evidence="3" key="1">
    <citation type="submission" date="2025-08" db="UniProtKB">
        <authorList>
            <consortium name="RefSeq"/>
        </authorList>
    </citation>
    <scope>IDENTIFICATION</scope>
</reference>
<keyword evidence="2" id="KW-1185">Reference proteome</keyword>
<feature type="region of interest" description="Disordered" evidence="1">
    <location>
        <begin position="220"/>
        <end position="255"/>
    </location>
</feature>
<protein>
    <submittedName>
        <fullName evidence="3">Uncharacterized protein LOC103513522</fullName>
    </submittedName>
</protein>
<dbReference type="GeneID" id="103513522"/>
<evidence type="ECO:0000313" key="2">
    <source>
        <dbReference type="Proteomes" id="UP000079169"/>
    </source>
</evidence>
<dbReference type="KEGG" id="dci:103513522"/>
<feature type="region of interest" description="Disordered" evidence="1">
    <location>
        <begin position="305"/>
        <end position="330"/>
    </location>
</feature>
<feature type="compositionally biased region" description="Low complexity" evidence="1">
    <location>
        <begin position="393"/>
        <end position="402"/>
    </location>
</feature>
<gene>
    <name evidence="3" type="primary">LOC103513522</name>
</gene>
<feature type="region of interest" description="Disordered" evidence="1">
    <location>
        <begin position="345"/>
        <end position="381"/>
    </location>
</feature>
<dbReference type="AlphaFoldDB" id="A0A1S3D8D7"/>
<evidence type="ECO:0000256" key="1">
    <source>
        <dbReference type="SAM" id="MobiDB-lite"/>
    </source>
</evidence>
<accession>A0A1S3D8D7</accession>
<evidence type="ECO:0000313" key="3">
    <source>
        <dbReference type="RefSeq" id="XP_008476580.1"/>
    </source>
</evidence>
<dbReference type="Proteomes" id="UP000079169">
    <property type="component" value="Unplaced"/>
</dbReference>
<feature type="compositionally biased region" description="Polar residues" evidence="1">
    <location>
        <begin position="354"/>
        <end position="366"/>
    </location>
</feature>
<feature type="region of interest" description="Disordered" evidence="1">
    <location>
        <begin position="393"/>
        <end position="431"/>
    </location>
</feature>
<feature type="compositionally biased region" description="Basic and acidic residues" evidence="1">
    <location>
        <begin position="309"/>
        <end position="324"/>
    </location>
</feature>
<name>A0A1S3D8D7_DIACI</name>
<sequence length="476" mass="53569">MHYNMNFVFYSIGYRDTELLGDCTSGGSKSCCNTRRSSYQDELRVLFNIDVNMHYNMNFVFYSIGYRDTELLGDCTSGGSKSCCNTRRSSYQDELRVLFNIDVNMHYNMNFVFYSIGYRDTELLGDCTSGGSKSCCNTRRSSYQDELRVLFNIDVNMHYNMNFVFYSIGYRDTELLGDCTSGGSKSCCNTRRSSYQDELRPLDSKSTVLSFAPQRSAKVHVASYPVPPPRDKSSSRTHQSLADQPARPHQSLADAPARNHQCLADQPARNYQSLADDLSKPYRSLIYKRNYQSLADELSKADQSLGDLSSKDHQSLADSSKDNDQSSNDQVADAWNPQIIADPEAEAPVLKDSPVQTDISGVQTEVRSMRPNYGLSLSKTTPNMKRVSINLSTEVRSSSKSTESSEDSLNTTTEDDEQPRRRPPSVPPNTRLFKELSSLKSCLNEVDEQIHVLKHGIDNLIKSSSQKSVNTFLQQP</sequence>